<feature type="domain" description="Cytochrome c" evidence="6">
    <location>
        <begin position="208"/>
        <end position="321"/>
    </location>
</feature>
<sequence>MKTFAGFVVAGILAAAVVVACASSTSSSSSPPATTNGDAGADAAAARTATTGTVERGQYLVDHVLVCGVCHTPNGPDGKPDLTKYLAGSRSYDFADKDGTVITVNAENLTTHNPEGLATWSDEQIRTALTVGIDDEHIALYPIMPYPEYSLLTRADVDSIIQYLRTVPANDNVVPADYPYFDQNPPAPPVDDSKIPHTTLPSSSPDFAAAERGRYLAAVACLNCHTEQLEADVPNLAKAFAGGKKYTFVRGAPEHTSTNITPDATGLASWSVDDLVAALKSNTEKGTGRTFCSTHPGGAELYGKMTDGDARDIATYIHTLPPVANGPFKCLP</sequence>
<feature type="signal peptide" evidence="5">
    <location>
        <begin position="1"/>
        <end position="20"/>
    </location>
</feature>
<gene>
    <name evidence="7" type="ORF">AKJ09_01537</name>
</gene>
<dbReference type="GO" id="GO:0046872">
    <property type="term" value="F:metal ion binding"/>
    <property type="evidence" value="ECO:0007669"/>
    <property type="project" value="UniProtKB-KW"/>
</dbReference>
<dbReference type="EMBL" id="CP012333">
    <property type="protein sequence ID" value="AKU94873.1"/>
    <property type="molecule type" value="Genomic_DNA"/>
</dbReference>
<dbReference type="AlphaFoldDB" id="A0A0K1PMW7"/>
<dbReference type="GO" id="GO:0009055">
    <property type="term" value="F:electron transfer activity"/>
    <property type="evidence" value="ECO:0007669"/>
    <property type="project" value="InterPro"/>
</dbReference>
<evidence type="ECO:0000313" key="7">
    <source>
        <dbReference type="EMBL" id="AKU94873.1"/>
    </source>
</evidence>
<dbReference type="InterPro" id="IPR009056">
    <property type="entry name" value="Cyt_c-like_dom"/>
</dbReference>
<evidence type="ECO:0000256" key="3">
    <source>
        <dbReference type="ARBA" id="ARBA00023004"/>
    </source>
</evidence>
<dbReference type="PROSITE" id="PS51257">
    <property type="entry name" value="PROKAR_LIPOPROTEIN"/>
    <property type="match status" value="1"/>
</dbReference>
<organism evidence="7 8">
    <name type="scientific">Labilithrix luteola</name>
    <dbReference type="NCBI Taxonomy" id="1391654"/>
    <lineage>
        <taxon>Bacteria</taxon>
        <taxon>Pseudomonadati</taxon>
        <taxon>Myxococcota</taxon>
        <taxon>Polyangia</taxon>
        <taxon>Polyangiales</taxon>
        <taxon>Labilitrichaceae</taxon>
        <taxon>Labilithrix</taxon>
    </lineage>
</organism>
<feature type="domain" description="Cytochrome c" evidence="6">
    <location>
        <begin position="52"/>
        <end position="168"/>
    </location>
</feature>
<dbReference type="InterPro" id="IPR051459">
    <property type="entry name" value="Cytochrome_c-type_DH"/>
</dbReference>
<dbReference type="InterPro" id="IPR036909">
    <property type="entry name" value="Cyt_c-like_dom_sf"/>
</dbReference>
<reference evidence="7 8" key="1">
    <citation type="submission" date="2015-08" db="EMBL/GenBank/DDBJ databases">
        <authorList>
            <person name="Babu N.S."/>
            <person name="Beckwith C.J."/>
            <person name="Beseler K.G."/>
            <person name="Brison A."/>
            <person name="Carone J.V."/>
            <person name="Caskin T.P."/>
            <person name="Diamond M."/>
            <person name="Durham M.E."/>
            <person name="Foxe J.M."/>
            <person name="Go M."/>
            <person name="Henderson B.A."/>
            <person name="Jones I.B."/>
            <person name="McGettigan J.A."/>
            <person name="Micheletti S.J."/>
            <person name="Nasrallah M.E."/>
            <person name="Ortiz D."/>
            <person name="Piller C.R."/>
            <person name="Privatt S.R."/>
            <person name="Schneider S.L."/>
            <person name="Sharp S."/>
            <person name="Smith T.C."/>
            <person name="Stanton J.D."/>
            <person name="Ullery H.E."/>
            <person name="Wilson R.J."/>
            <person name="Serrano M.G."/>
            <person name="Buck G."/>
            <person name="Lee V."/>
            <person name="Wang Y."/>
            <person name="Carvalho R."/>
            <person name="Voegtly L."/>
            <person name="Shi R."/>
            <person name="Duckworth R."/>
            <person name="Johnson A."/>
            <person name="Loviza R."/>
            <person name="Walstead R."/>
            <person name="Shah Z."/>
            <person name="Kiflezghi M."/>
            <person name="Wade K."/>
            <person name="Ball S.L."/>
            <person name="Bradley K.W."/>
            <person name="Asai D.J."/>
            <person name="Bowman C.A."/>
            <person name="Russell D.A."/>
            <person name="Pope W.H."/>
            <person name="Jacobs-Sera D."/>
            <person name="Hendrix R.W."/>
            <person name="Hatfull G.F."/>
        </authorList>
    </citation>
    <scope>NUCLEOTIDE SEQUENCE [LARGE SCALE GENOMIC DNA]</scope>
    <source>
        <strain evidence="7 8">DSM 27648</strain>
    </source>
</reference>
<proteinExistence type="predicted"/>
<keyword evidence="1 4" id="KW-0349">Heme</keyword>
<evidence type="ECO:0000256" key="1">
    <source>
        <dbReference type="ARBA" id="ARBA00022617"/>
    </source>
</evidence>
<dbReference type="PANTHER" id="PTHR35008">
    <property type="entry name" value="BLL4482 PROTEIN-RELATED"/>
    <property type="match status" value="1"/>
</dbReference>
<protein>
    <submittedName>
        <fullName evidence="7">Putative diheme cytochrome c-553</fullName>
    </submittedName>
</protein>
<feature type="chain" id="PRO_5005465709" evidence="5">
    <location>
        <begin position="21"/>
        <end position="332"/>
    </location>
</feature>
<keyword evidence="2 4" id="KW-0479">Metal-binding</keyword>
<dbReference type="RefSeq" id="WP_146646410.1">
    <property type="nucleotide sequence ID" value="NZ_CP012333.1"/>
</dbReference>
<name>A0A0K1PMW7_9BACT</name>
<dbReference type="KEGG" id="llu:AKJ09_01537"/>
<evidence type="ECO:0000256" key="5">
    <source>
        <dbReference type="SAM" id="SignalP"/>
    </source>
</evidence>
<dbReference type="OrthoDB" id="9811281at2"/>
<keyword evidence="5" id="KW-0732">Signal</keyword>
<dbReference type="SUPFAM" id="SSF46626">
    <property type="entry name" value="Cytochrome c"/>
    <property type="match status" value="2"/>
</dbReference>
<evidence type="ECO:0000256" key="4">
    <source>
        <dbReference type="PROSITE-ProRule" id="PRU00433"/>
    </source>
</evidence>
<evidence type="ECO:0000256" key="2">
    <source>
        <dbReference type="ARBA" id="ARBA00022723"/>
    </source>
</evidence>
<dbReference type="Gene3D" id="1.10.760.10">
    <property type="entry name" value="Cytochrome c-like domain"/>
    <property type="match status" value="2"/>
</dbReference>
<keyword evidence="8" id="KW-1185">Reference proteome</keyword>
<dbReference type="GO" id="GO:0020037">
    <property type="term" value="F:heme binding"/>
    <property type="evidence" value="ECO:0007669"/>
    <property type="project" value="InterPro"/>
</dbReference>
<accession>A0A0K1PMW7</accession>
<dbReference type="Proteomes" id="UP000064967">
    <property type="component" value="Chromosome"/>
</dbReference>
<dbReference type="STRING" id="1391654.AKJ09_01537"/>
<dbReference type="PANTHER" id="PTHR35008:SF4">
    <property type="entry name" value="BLL4482 PROTEIN"/>
    <property type="match status" value="1"/>
</dbReference>
<evidence type="ECO:0000259" key="6">
    <source>
        <dbReference type="PROSITE" id="PS51007"/>
    </source>
</evidence>
<dbReference type="PROSITE" id="PS51007">
    <property type="entry name" value="CYTC"/>
    <property type="match status" value="2"/>
</dbReference>
<evidence type="ECO:0000313" key="8">
    <source>
        <dbReference type="Proteomes" id="UP000064967"/>
    </source>
</evidence>
<keyword evidence="3 4" id="KW-0408">Iron</keyword>